<feature type="region of interest" description="Disordered" evidence="1">
    <location>
        <begin position="420"/>
        <end position="446"/>
    </location>
</feature>
<dbReference type="EMBL" id="CADCXV010000711">
    <property type="protein sequence ID" value="CAB0033476.1"/>
    <property type="molecule type" value="Genomic_DNA"/>
</dbReference>
<evidence type="ECO:0000313" key="2">
    <source>
        <dbReference type="EMBL" id="CAB0033476.1"/>
    </source>
</evidence>
<accession>A0A6H5I7U1</accession>
<feature type="compositionally biased region" description="Basic residues" evidence="1">
    <location>
        <begin position="426"/>
        <end position="446"/>
    </location>
</feature>
<sequence>MFEYIFDAIYILQLTKLYQNRGSSLPPQRTSIRMRCNTILREFEPCDTLNFFARLSDCVATASQSVLLTELKMRACPVPTLLEKSVPRRCAGGSNGDKLSWLVVSSFSAKMLDVFILRRVGAAARKVSRAIADARRTTIALSRRAAGRTPTVVAEADEVCDGSDRPGVHGRTEMTRGMRRSSCSLLSMLSVIVMSGAETVTGIPVTRTSQESTLGVVVGAEERDVDGDYIAILHRRSKFYIGPARGQFFDRRPSETLCFLYGMMSGQSTISESRHAETDTRSYILLRKLAVEAVYLRSALAITRALRGTRAYAHMGKRVIQQTPAIAEHAISNRTQYNFIHRQSFPRPRSAQSLHGQSCSCSNLTRKYGMHSLVNMYSDATARAGPCCNTSVGSFPRRRFPRDKKKNIIHLLCRANKIARGESRGSQKKPKKKKKRRRAQIRKHGVKVRERSSSLLFKTHAFFASFIYYQEIQVCTLYFRRLLQRERKRSNAADETIALLAGADERK</sequence>
<reference evidence="2 3" key="1">
    <citation type="submission" date="2020-02" db="EMBL/GenBank/DDBJ databases">
        <authorList>
            <person name="Ferguson B K."/>
        </authorList>
    </citation>
    <scope>NUCLEOTIDE SEQUENCE [LARGE SCALE GENOMIC DNA]</scope>
</reference>
<evidence type="ECO:0000256" key="1">
    <source>
        <dbReference type="SAM" id="MobiDB-lite"/>
    </source>
</evidence>
<evidence type="ECO:0000313" key="3">
    <source>
        <dbReference type="Proteomes" id="UP000479190"/>
    </source>
</evidence>
<gene>
    <name evidence="2" type="ORF">TBRA_LOCUS5383</name>
</gene>
<name>A0A6H5I7U1_9HYME</name>
<protein>
    <submittedName>
        <fullName evidence="2">Uncharacterized protein</fullName>
    </submittedName>
</protein>
<proteinExistence type="predicted"/>
<organism evidence="2 3">
    <name type="scientific">Trichogramma brassicae</name>
    <dbReference type="NCBI Taxonomy" id="86971"/>
    <lineage>
        <taxon>Eukaryota</taxon>
        <taxon>Metazoa</taxon>
        <taxon>Ecdysozoa</taxon>
        <taxon>Arthropoda</taxon>
        <taxon>Hexapoda</taxon>
        <taxon>Insecta</taxon>
        <taxon>Pterygota</taxon>
        <taxon>Neoptera</taxon>
        <taxon>Endopterygota</taxon>
        <taxon>Hymenoptera</taxon>
        <taxon>Apocrita</taxon>
        <taxon>Proctotrupomorpha</taxon>
        <taxon>Chalcidoidea</taxon>
        <taxon>Trichogrammatidae</taxon>
        <taxon>Trichogramma</taxon>
    </lineage>
</organism>
<dbReference type="Proteomes" id="UP000479190">
    <property type="component" value="Unassembled WGS sequence"/>
</dbReference>
<dbReference type="AlphaFoldDB" id="A0A6H5I7U1"/>
<keyword evidence="3" id="KW-1185">Reference proteome</keyword>